<organism evidence="3">
    <name type="scientific">Schistosoma curassoni</name>
    <dbReference type="NCBI Taxonomy" id="6186"/>
    <lineage>
        <taxon>Eukaryota</taxon>
        <taxon>Metazoa</taxon>
        <taxon>Spiralia</taxon>
        <taxon>Lophotrochozoa</taxon>
        <taxon>Platyhelminthes</taxon>
        <taxon>Trematoda</taxon>
        <taxon>Digenea</taxon>
        <taxon>Strigeidida</taxon>
        <taxon>Schistosomatoidea</taxon>
        <taxon>Schistosomatidae</taxon>
        <taxon>Schistosoma</taxon>
    </lineage>
</organism>
<dbReference type="WBParaSite" id="SCUD_0001911401-mRNA-1">
    <property type="protein sequence ID" value="SCUD_0001911401-mRNA-1"/>
    <property type="gene ID" value="SCUD_0001911401"/>
</dbReference>
<sequence length="36" mass="4556">MNKNVYANSYTWIMKMINRFCSCWRFRIFSAFLWIN</sequence>
<gene>
    <name evidence="1" type="ORF">SCUD_LOCUS19112</name>
</gene>
<keyword evidence="2" id="KW-1185">Reference proteome</keyword>
<evidence type="ECO:0000313" key="2">
    <source>
        <dbReference type="Proteomes" id="UP000279833"/>
    </source>
</evidence>
<evidence type="ECO:0000313" key="3">
    <source>
        <dbReference type="WBParaSite" id="SCUD_0001911401-mRNA-1"/>
    </source>
</evidence>
<reference evidence="3" key="1">
    <citation type="submission" date="2016-06" db="UniProtKB">
        <authorList>
            <consortium name="WormBaseParasite"/>
        </authorList>
    </citation>
    <scope>IDENTIFICATION</scope>
</reference>
<evidence type="ECO:0000313" key="1">
    <source>
        <dbReference type="EMBL" id="VDP68069.1"/>
    </source>
</evidence>
<proteinExistence type="predicted"/>
<name>A0A183KVL8_9TREM</name>
<reference evidence="1 2" key="2">
    <citation type="submission" date="2018-11" db="EMBL/GenBank/DDBJ databases">
        <authorList>
            <consortium name="Pathogen Informatics"/>
        </authorList>
    </citation>
    <scope>NUCLEOTIDE SEQUENCE [LARGE SCALE GENOMIC DNA]</scope>
    <source>
        <strain evidence="1">Dakar</strain>
        <strain evidence="2">Dakar, Senegal</strain>
    </source>
</reference>
<protein>
    <submittedName>
        <fullName evidence="1 3">Uncharacterized protein</fullName>
    </submittedName>
</protein>
<accession>A0A183KVL8</accession>
<dbReference type="AlphaFoldDB" id="A0A183KVL8"/>
<dbReference type="EMBL" id="UZAK01041978">
    <property type="protein sequence ID" value="VDP68069.1"/>
    <property type="molecule type" value="Genomic_DNA"/>
</dbReference>
<dbReference type="Proteomes" id="UP000279833">
    <property type="component" value="Unassembled WGS sequence"/>
</dbReference>